<dbReference type="Gene3D" id="1.10.10.60">
    <property type="entry name" value="Homeodomain-like"/>
    <property type="match status" value="2"/>
</dbReference>
<gene>
    <name evidence="6" type="primary">adaA_5</name>
    <name evidence="6" type="ORF">CLORY_33580</name>
</gene>
<dbReference type="Pfam" id="PF12833">
    <property type="entry name" value="HTH_18"/>
    <property type="match status" value="1"/>
</dbReference>
<proteinExistence type="predicted"/>
<dbReference type="EC" id="2.1.1.-" evidence="6"/>
<dbReference type="PANTHER" id="PTHR43280">
    <property type="entry name" value="ARAC-FAMILY TRANSCRIPTIONAL REGULATOR"/>
    <property type="match status" value="1"/>
</dbReference>
<keyword evidence="2" id="KW-0238">DNA-binding</keyword>
<evidence type="ECO:0000256" key="4">
    <source>
        <dbReference type="SAM" id="Phobius"/>
    </source>
</evidence>
<dbReference type="STRING" id="1450648.CLORY_33580"/>
<keyword evidence="4" id="KW-1133">Transmembrane helix</keyword>
<dbReference type="InterPro" id="IPR018060">
    <property type="entry name" value="HTH_AraC"/>
</dbReference>
<dbReference type="GO" id="GO:0003700">
    <property type="term" value="F:DNA-binding transcription factor activity"/>
    <property type="evidence" value="ECO:0007669"/>
    <property type="project" value="InterPro"/>
</dbReference>
<protein>
    <submittedName>
        <fullName evidence="6">Bifunctional transcriptional activator/DNA repair enzyme AdaA</fullName>
        <ecNumber evidence="6">2.1.1.-</ecNumber>
    </submittedName>
</protein>
<dbReference type="EMBL" id="MZGV01000047">
    <property type="protein sequence ID" value="OPJ59272.1"/>
    <property type="molecule type" value="Genomic_DNA"/>
</dbReference>
<dbReference type="InterPro" id="IPR020449">
    <property type="entry name" value="Tscrpt_reg_AraC-type_HTH"/>
</dbReference>
<dbReference type="OrthoDB" id="1975037at2"/>
<evidence type="ECO:0000313" key="7">
    <source>
        <dbReference type="Proteomes" id="UP000190080"/>
    </source>
</evidence>
<keyword evidence="7" id="KW-1185">Reference proteome</keyword>
<dbReference type="PROSITE" id="PS00041">
    <property type="entry name" value="HTH_ARAC_FAMILY_1"/>
    <property type="match status" value="1"/>
</dbReference>
<keyword evidence="4" id="KW-0472">Membrane</keyword>
<dbReference type="InterPro" id="IPR041522">
    <property type="entry name" value="CdaR_GGDEF"/>
</dbReference>
<keyword evidence="6" id="KW-0808">Transferase</keyword>
<evidence type="ECO:0000259" key="5">
    <source>
        <dbReference type="PROSITE" id="PS01124"/>
    </source>
</evidence>
<accession>A0A1V4IH03</accession>
<comment type="caution">
    <text evidence="6">The sequence shown here is derived from an EMBL/GenBank/DDBJ whole genome shotgun (WGS) entry which is preliminary data.</text>
</comment>
<dbReference type="SMART" id="SM00342">
    <property type="entry name" value="HTH_ARAC"/>
    <property type="match status" value="1"/>
</dbReference>
<keyword evidence="3" id="KW-0804">Transcription</keyword>
<name>A0A1V4IH03_9CLOT</name>
<dbReference type="AlphaFoldDB" id="A0A1V4IH03"/>
<dbReference type="InterPro" id="IPR018062">
    <property type="entry name" value="HTH_AraC-typ_CS"/>
</dbReference>
<dbReference type="SUPFAM" id="SSF46689">
    <property type="entry name" value="Homeodomain-like"/>
    <property type="match status" value="2"/>
</dbReference>
<feature type="transmembrane region" description="Helical" evidence="4">
    <location>
        <begin position="20"/>
        <end position="42"/>
    </location>
</feature>
<reference evidence="6 7" key="1">
    <citation type="submission" date="2017-03" db="EMBL/GenBank/DDBJ databases">
        <title>Genome sequence of Clostridium oryzae DSM 28571.</title>
        <authorList>
            <person name="Poehlein A."/>
            <person name="Daniel R."/>
        </authorList>
    </citation>
    <scope>NUCLEOTIDE SEQUENCE [LARGE SCALE GENOMIC DNA]</scope>
    <source>
        <strain evidence="6 7">DSM 28571</strain>
    </source>
</reference>
<dbReference type="PANTHER" id="PTHR43280:SF28">
    <property type="entry name" value="HTH-TYPE TRANSCRIPTIONAL ACTIVATOR RHAS"/>
    <property type="match status" value="1"/>
</dbReference>
<dbReference type="Pfam" id="PF17853">
    <property type="entry name" value="GGDEF_2"/>
    <property type="match status" value="1"/>
</dbReference>
<keyword evidence="4" id="KW-0812">Transmembrane</keyword>
<dbReference type="PRINTS" id="PR00032">
    <property type="entry name" value="HTHARAC"/>
</dbReference>
<dbReference type="PROSITE" id="PS01124">
    <property type="entry name" value="HTH_ARAC_FAMILY_2"/>
    <property type="match status" value="1"/>
</dbReference>
<dbReference type="GO" id="GO:0008168">
    <property type="term" value="F:methyltransferase activity"/>
    <property type="evidence" value="ECO:0007669"/>
    <property type="project" value="UniProtKB-KW"/>
</dbReference>
<dbReference type="RefSeq" id="WP_079426611.1">
    <property type="nucleotide sequence ID" value="NZ_MZGV01000047.1"/>
</dbReference>
<dbReference type="Proteomes" id="UP000190080">
    <property type="component" value="Unassembled WGS sequence"/>
</dbReference>
<dbReference type="InterPro" id="IPR009057">
    <property type="entry name" value="Homeodomain-like_sf"/>
</dbReference>
<sequence length="774" mass="89371">MFKLGHIENDVNKKSFLRSIFLYFLIPIIIVSLSAFGVYKYYKDLFQKELESNYLNTLSTVASTMDNSLIELQNTTILLSSNSDLYNIFYSEKKLTASDGPKISSMTNTLIKFKATKNLIDSVYLVHKDSNEILNSSGTYNADDFFKKYYIYKKYNSDFWMNLKVSTTFYNVLKPSILTDTTLDTMNKRKVIPFVTSNLAGFKSSNLFVINLSEEEINSMLEKYKFLPSGTMAIIDNTGTIYSSSDSNINEKITKNKTFLDKLSKKNFFEYDINGNKTLVINYSSKLSKFSNFIYTAFIPYNDFYERSLRIKRLSYTIILVGVMLSVLTAYLMSKKIYRPIDNLVSILSNNADPMEASKNEVEYLNSRIRNILTNETNLRKDLSAIMPLASEQYLIRILTSSDALLDEDVKNFIYSSQINFKYPDFCVSLIEMNFSDKYYNSYSKDEYTLVVKGLSKIFSRIALDDFPTYVLNMNKNQLCLLINLPKEEHIDNITSSMKNILDLFNYDNDLLSISVGIGRIYSDFIGMHQSYNEARKALAALSPLSNNKINVYTGETASYISQYSISDENKLFNFLMGNYKDEALAFLNLLIEKNYKNTPSEHCIKKFYSSIYDTMIRVLAEKDQYIVDFMGADYIDLPSNLGFMTTKDVNNYIFLIANRILSVQKASSKVDILQITEYIKENFHQDLYLEKLAEEFNTSDKYLSRLFKETVGMGFHEYLTSIRISKSKNLLLKTNLSITKIGEKVGFTTHSTFFRLFKKYEGISPTQYRENNL</sequence>
<keyword evidence="6" id="KW-0489">Methyltransferase</keyword>
<dbReference type="GO" id="GO:0032259">
    <property type="term" value="P:methylation"/>
    <property type="evidence" value="ECO:0007669"/>
    <property type="project" value="UniProtKB-KW"/>
</dbReference>
<evidence type="ECO:0000313" key="6">
    <source>
        <dbReference type="EMBL" id="OPJ59272.1"/>
    </source>
</evidence>
<evidence type="ECO:0000256" key="3">
    <source>
        <dbReference type="ARBA" id="ARBA00023163"/>
    </source>
</evidence>
<dbReference type="GO" id="GO:0043565">
    <property type="term" value="F:sequence-specific DNA binding"/>
    <property type="evidence" value="ECO:0007669"/>
    <property type="project" value="InterPro"/>
</dbReference>
<organism evidence="6 7">
    <name type="scientific">Clostridium oryzae</name>
    <dbReference type="NCBI Taxonomy" id="1450648"/>
    <lineage>
        <taxon>Bacteria</taxon>
        <taxon>Bacillati</taxon>
        <taxon>Bacillota</taxon>
        <taxon>Clostridia</taxon>
        <taxon>Eubacteriales</taxon>
        <taxon>Clostridiaceae</taxon>
        <taxon>Clostridium</taxon>
    </lineage>
</organism>
<evidence type="ECO:0000256" key="1">
    <source>
        <dbReference type="ARBA" id="ARBA00023015"/>
    </source>
</evidence>
<feature type="domain" description="HTH araC/xylS-type" evidence="5">
    <location>
        <begin position="674"/>
        <end position="772"/>
    </location>
</feature>
<evidence type="ECO:0000256" key="2">
    <source>
        <dbReference type="ARBA" id="ARBA00023125"/>
    </source>
</evidence>
<feature type="transmembrane region" description="Helical" evidence="4">
    <location>
        <begin position="314"/>
        <end position="333"/>
    </location>
</feature>
<dbReference type="Gene3D" id="3.30.450.20">
    <property type="entry name" value="PAS domain"/>
    <property type="match status" value="1"/>
</dbReference>
<keyword evidence="1" id="KW-0805">Transcription regulation</keyword>